<evidence type="ECO:0000256" key="1">
    <source>
        <dbReference type="ARBA" id="ARBA00004123"/>
    </source>
</evidence>
<dbReference type="PANTHER" id="PTHR31344:SF0">
    <property type="entry name" value="NUCLEAR PORE COMPLEX PROTEIN NUP205"/>
    <property type="match status" value="1"/>
</dbReference>
<keyword evidence="3" id="KW-0813">Transport</keyword>
<organism evidence="5 6">
    <name type="scientific">Timema podura</name>
    <name type="common">Walking stick</name>
    <dbReference type="NCBI Taxonomy" id="61482"/>
    <lineage>
        <taxon>Eukaryota</taxon>
        <taxon>Metazoa</taxon>
        <taxon>Ecdysozoa</taxon>
        <taxon>Arthropoda</taxon>
        <taxon>Hexapoda</taxon>
        <taxon>Insecta</taxon>
        <taxon>Pterygota</taxon>
        <taxon>Neoptera</taxon>
        <taxon>Polyneoptera</taxon>
        <taxon>Phasmatodea</taxon>
        <taxon>Timematodea</taxon>
        <taxon>Timematoidea</taxon>
        <taxon>Timematidae</taxon>
        <taxon>Timema</taxon>
    </lineage>
</organism>
<evidence type="ECO:0000313" key="5">
    <source>
        <dbReference type="EMBL" id="CAG2061130.1"/>
    </source>
</evidence>
<dbReference type="InterPro" id="IPR021827">
    <property type="entry name" value="Nup186/Nup192/Nup205"/>
</dbReference>
<dbReference type="PANTHER" id="PTHR31344">
    <property type="entry name" value="NUCLEAR PORE COMPLEX PROTEIN NUP205"/>
    <property type="match status" value="1"/>
</dbReference>
<evidence type="ECO:0000313" key="6">
    <source>
        <dbReference type="Proteomes" id="UP001153148"/>
    </source>
</evidence>
<comment type="caution">
    <text evidence="5">The sequence shown here is derived from an EMBL/GenBank/DDBJ whole genome shotgun (WGS) entry which is preliminary data.</text>
</comment>
<comment type="subcellular location">
    <subcellularLocation>
        <location evidence="1">Nucleus</location>
    </subcellularLocation>
</comment>
<comment type="similarity">
    <text evidence="2">Belongs to the NUP186/NUP192/NUP205 family.</text>
</comment>
<accession>A0ABN7P6U4</accession>
<sequence>MLLPLPILSKEALLCRIAATRTGAELLLEQGALACLSSMQVLDRHPDIKTLSTAASMDFYPSISSRYMQILFPALNFCDAILTSLGTKNQSCTAQVLHFLMSHNDTVNLVLHSGSPYIQLIFLKELARLTCIISRASQQAAGKYVCLDLWIGGSVMSVEGKAVHIQHISSSYKQSNTGNVAYCDQLGTQLS</sequence>
<dbReference type="Pfam" id="PF11894">
    <property type="entry name" value="Nup192"/>
    <property type="match status" value="1"/>
</dbReference>
<reference evidence="5" key="1">
    <citation type="submission" date="2021-03" db="EMBL/GenBank/DDBJ databases">
        <authorList>
            <person name="Tran Van P."/>
        </authorList>
    </citation>
    <scope>NUCLEOTIDE SEQUENCE</scope>
</reference>
<evidence type="ECO:0000256" key="4">
    <source>
        <dbReference type="ARBA" id="ARBA00023242"/>
    </source>
</evidence>
<evidence type="ECO:0000256" key="2">
    <source>
        <dbReference type="ARBA" id="ARBA00005892"/>
    </source>
</evidence>
<gene>
    <name evidence="5" type="ORF">TPAB3V08_LOCUS8085</name>
</gene>
<dbReference type="Proteomes" id="UP001153148">
    <property type="component" value="Unassembled WGS sequence"/>
</dbReference>
<proteinExistence type="inferred from homology"/>
<name>A0ABN7P6U4_TIMPD</name>
<keyword evidence="6" id="KW-1185">Reference proteome</keyword>
<keyword evidence="4" id="KW-0539">Nucleus</keyword>
<evidence type="ECO:0000256" key="3">
    <source>
        <dbReference type="ARBA" id="ARBA00022448"/>
    </source>
</evidence>
<protein>
    <submittedName>
        <fullName evidence="5">Uncharacterized protein</fullName>
    </submittedName>
</protein>
<dbReference type="EMBL" id="CAJPIN010014684">
    <property type="protein sequence ID" value="CAG2061130.1"/>
    <property type="molecule type" value="Genomic_DNA"/>
</dbReference>